<name>A0A6P6WKB8_COFAR</name>
<evidence type="ECO:0000256" key="5">
    <source>
        <dbReference type="SAM" id="MobiDB-lite"/>
    </source>
</evidence>
<feature type="region of interest" description="Disordered" evidence="5">
    <location>
        <begin position="1"/>
        <end position="46"/>
    </location>
</feature>
<reference evidence="7" key="1">
    <citation type="journal article" date="2025" name="Foods">
        <title>Unveiling the Microbial Signatures of Arabica Coffee Cherries: Insights into Ripeness Specific Diversity, Functional Traits, and Implications for Quality and Safety.</title>
        <authorList>
            <consortium name="RefSeq"/>
            <person name="Tenea G.N."/>
            <person name="Cifuentes V."/>
            <person name="Reyes P."/>
            <person name="Cevallos-Vallejos M."/>
        </authorList>
    </citation>
    <scope>NUCLEOTIDE SEQUENCE [LARGE SCALE GENOMIC DNA]</scope>
</reference>
<dbReference type="InterPro" id="IPR036249">
    <property type="entry name" value="Thioredoxin-like_sf"/>
</dbReference>
<dbReference type="GeneID" id="113733480"/>
<evidence type="ECO:0000313" key="8">
    <source>
        <dbReference type="RefSeq" id="XP_027115650.1"/>
    </source>
</evidence>
<comment type="subcellular location">
    <subcellularLocation>
        <location evidence="1">Cytoplasm</location>
    </subcellularLocation>
</comment>
<evidence type="ECO:0000313" key="7">
    <source>
        <dbReference type="Proteomes" id="UP001652660"/>
    </source>
</evidence>
<dbReference type="NCBIfam" id="TIGR02189">
    <property type="entry name" value="GlrX-like_plant"/>
    <property type="match status" value="1"/>
</dbReference>
<feature type="compositionally biased region" description="Low complexity" evidence="5">
    <location>
        <begin position="1"/>
        <end position="16"/>
    </location>
</feature>
<evidence type="ECO:0000256" key="1">
    <source>
        <dbReference type="ARBA" id="ARBA00004496"/>
    </source>
</evidence>
<organism evidence="7 8">
    <name type="scientific">Coffea arabica</name>
    <name type="common">Arabian coffee</name>
    <dbReference type="NCBI Taxonomy" id="13443"/>
    <lineage>
        <taxon>Eukaryota</taxon>
        <taxon>Viridiplantae</taxon>
        <taxon>Streptophyta</taxon>
        <taxon>Embryophyta</taxon>
        <taxon>Tracheophyta</taxon>
        <taxon>Spermatophyta</taxon>
        <taxon>Magnoliopsida</taxon>
        <taxon>eudicotyledons</taxon>
        <taxon>Gunneridae</taxon>
        <taxon>Pentapetalae</taxon>
        <taxon>asterids</taxon>
        <taxon>lamiids</taxon>
        <taxon>Gentianales</taxon>
        <taxon>Rubiaceae</taxon>
        <taxon>Ixoroideae</taxon>
        <taxon>Gardenieae complex</taxon>
        <taxon>Bertiereae - Coffeeae clade</taxon>
        <taxon>Coffeeae</taxon>
        <taxon>Coffea</taxon>
    </lineage>
</organism>
<evidence type="ECO:0000256" key="3">
    <source>
        <dbReference type="ARBA" id="ARBA00022490"/>
    </source>
</evidence>
<evidence type="ECO:0000259" key="6">
    <source>
        <dbReference type="Pfam" id="PF00462"/>
    </source>
</evidence>
<keyword evidence="4" id="KW-0676">Redox-active center</keyword>
<dbReference type="InterPro" id="IPR011905">
    <property type="entry name" value="GlrX-like_pln_2"/>
</dbReference>
<dbReference type="CDD" id="cd03419">
    <property type="entry name" value="GRX_GRXh_1_2_like"/>
    <property type="match status" value="1"/>
</dbReference>
<evidence type="ECO:0000256" key="4">
    <source>
        <dbReference type="ARBA" id="ARBA00023284"/>
    </source>
</evidence>
<dbReference type="Pfam" id="PF00462">
    <property type="entry name" value="Glutaredoxin"/>
    <property type="match status" value="1"/>
</dbReference>
<keyword evidence="3" id="KW-0963">Cytoplasm</keyword>
<keyword evidence="7" id="KW-1185">Reference proteome</keyword>
<feature type="compositionally biased region" description="Low complexity" evidence="5">
    <location>
        <begin position="23"/>
        <end position="34"/>
    </location>
</feature>
<dbReference type="PANTHER" id="PTHR10168">
    <property type="entry name" value="GLUTAREDOXIN"/>
    <property type="match status" value="1"/>
</dbReference>
<reference evidence="8" key="2">
    <citation type="submission" date="2025-08" db="UniProtKB">
        <authorList>
            <consortium name="RefSeq"/>
        </authorList>
    </citation>
    <scope>IDENTIFICATION</scope>
    <source>
        <tissue evidence="8">Leaves</tissue>
    </source>
</reference>
<proteinExistence type="inferred from homology"/>
<protein>
    <submittedName>
        <fullName evidence="8">Glutaredoxin-C9</fullName>
    </submittedName>
</protein>
<dbReference type="SUPFAM" id="SSF52833">
    <property type="entry name" value="Thioredoxin-like"/>
    <property type="match status" value="1"/>
</dbReference>
<dbReference type="RefSeq" id="XP_027115650.1">
    <property type="nucleotide sequence ID" value="XM_027259849.2"/>
</dbReference>
<comment type="similarity">
    <text evidence="2">Belongs to the glutaredoxin family. CC-type subfamily.</text>
</comment>
<evidence type="ECO:0000256" key="2">
    <source>
        <dbReference type="ARBA" id="ARBA00007568"/>
    </source>
</evidence>
<gene>
    <name evidence="8" type="primary">LOC113733480</name>
</gene>
<dbReference type="AlphaFoldDB" id="A0A6P6WKB8"/>
<dbReference type="InterPro" id="IPR002109">
    <property type="entry name" value="Glutaredoxin"/>
</dbReference>
<dbReference type="PROSITE" id="PS51354">
    <property type="entry name" value="GLUTAREDOXIN_2"/>
    <property type="match status" value="1"/>
</dbReference>
<dbReference type="Proteomes" id="UP001652660">
    <property type="component" value="Chromosome 2e"/>
</dbReference>
<dbReference type="Gene3D" id="3.40.30.10">
    <property type="entry name" value="Glutaredoxin"/>
    <property type="match status" value="1"/>
</dbReference>
<feature type="domain" description="Glutaredoxin" evidence="6">
    <location>
        <begin position="56"/>
        <end position="124"/>
    </location>
</feature>
<dbReference type="GO" id="GO:0005737">
    <property type="term" value="C:cytoplasm"/>
    <property type="evidence" value="ECO:0007669"/>
    <property type="project" value="UniProtKB-SubCell"/>
</dbReference>
<dbReference type="OrthoDB" id="418495at2759"/>
<sequence length="152" mass="16120">MQPATPYTTWPPTTATSAGGYTSLESQLSDSSKSAENDGMTSSTSQVTRLVSENAVIAFGRRGCCMCHVVKQLLLGLGVNPTIFFVDEEDEGAIIDELSKIAGVLEGDGNGKVQFPAVFVGGKLFGGLERVVATHITGELVPMLREARALWL</sequence>
<accession>A0A6P6WKB8</accession>